<evidence type="ECO:0008006" key="3">
    <source>
        <dbReference type="Google" id="ProtNLM"/>
    </source>
</evidence>
<accession>A0A2U0HZ46</accession>
<sequence>MAQSNDAKKTVNVNTDIDIIKVYEQVVDEGYGTPFIYKKLANAHYFKSNYEAAKLWFEKLFSMEKPTDATLMYRYKQSLKALSLDFTSNKYLSVVAPKYP</sequence>
<comment type="caution">
    <text evidence="1">The sequence shown here is derived from an EMBL/GenBank/DDBJ whole genome shotgun (WGS) entry which is preliminary data.</text>
</comment>
<evidence type="ECO:0000313" key="2">
    <source>
        <dbReference type="Proteomes" id="UP000245962"/>
    </source>
</evidence>
<proteinExistence type="predicted"/>
<reference evidence="1 2" key="1">
    <citation type="submission" date="2018-04" db="EMBL/GenBank/DDBJ databases">
        <title>Marixanthomonas spongiae HN-E44 sp. nov., isolated from a marine sponge.</title>
        <authorList>
            <person name="Luo L."/>
            <person name="Zhuang L."/>
        </authorList>
    </citation>
    <scope>NUCLEOTIDE SEQUENCE [LARGE SCALE GENOMIC DNA]</scope>
    <source>
        <strain evidence="1 2">HN-E44</strain>
    </source>
</reference>
<keyword evidence="2" id="KW-1185">Reference proteome</keyword>
<protein>
    <recommendedName>
        <fullName evidence="3">Tetratricopeptide repeat protein</fullName>
    </recommendedName>
</protein>
<gene>
    <name evidence="1" type="ORF">DDV96_10075</name>
</gene>
<dbReference type="AlphaFoldDB" id="A0A2U0HZ46"/>
<evidence type="ECO:0000313" key="1">
    <source>
        <dbReference type="EMBL" id="PVW14152.1"/>
    </source>
</evidence>
<dbReference type="EMBL" id="QEHR01000006">
    <property type="protein sequence ID" value="PVW14152.1"/>
    <property type="molecule type" value="Genomic_DNA"/>
</dbReference>
<name>A0A2U0HZ46_9FLAO</name>
<dbReference type="Proteomes" id="UP000245962">
    <property type="component" value="Unassembled WGS sequence"/>
</dbReference>
<organism evidence="1 2">
    <name type="scientific">Marixanthomonas spongiae</name>
    <dbReference type="NCBI Taxonomy" id="2174845"/>
    <lineage>
        <taxon>Bacteria</taxon>
        <taxon>Pseudomonadati</taxon>
        <taxon>Bacteroidota</taxon>
        <taxon>Flavobacteriia</taxon>
        <taxon>Flavobacteriales</taxon>
        <taxon>Flavobacteriaceae</taxon>
        <taxon>Marixanthomonas</taxon>
    </lineage>
</organism>